<proteinExistence type="predicted"/>
<dbReference type="Proteomes" id="UP001165080">
    <property type="component" value="Unassembled WGS sequence"/>
</dbReference>
<evidence type="ECO:0000256" key="1">
    <source>
        <dbReference type="SAM" id="Coils"/>
    </source>
</evidence>
<dbReference type="OrthoDB" id="549092at2759"/>
<reference evidence="3 4" key="1">
    <citation type="journal article" date="2023" name="Commun. Biol.">
        <title>Reorganization of the ancestral sex-determining regions during the evolution of trioecy in Pleodorina starrii.</title>
        <authorList>
            <person name="Takahashi K."/>
            <person name="Suzuki S."/>
            <person name="Kawai-Toyooka H."/>
            <person name="Yamamoto K."/>
            <person name="Hamaji T."/>
            <person name="Ootsuki R."/>
            <person name="Yamaguchi H."/>
            <person name="Kawachi M."/>
            <person name="Higashiyama T."/>
            <person name="Nozaki H."/>
        </authorList>
    </citation>
    <scope>NUCLEOTIDE SEQUENCE [LARGE SCALE GENOMIC DNA]</scope>
    <source>
        <strain evidence="3 4">NIES-4479</strain>
    </source>
</reference>
<feature type="compositionally biased region" description="Polar residues" evidence="2">
    <location>
        <begin position="633"/>
        <end position="648"/>
    </location>
</feature>
<feature type="compositionally biased region" description="Low complexity" evidence="2">
    <location>
        <begin position="255"/>
        <end position="264"/>
    </location>
</feature>
<feature type="compositionally biased region" description="Low complexity" evidence="2">
    <location>
        <begin position="603"/>
        <end position="628"/>
    </location>
</feature>
<feature type="region of interest" description="Disordered" evidence="2">
    <location>
        <begin position="192"/>
        <end position="264"/>
    </location>
</feature>
<feature type="compositionally biased region" description="Basic residues" evidence="2">
    <location>
        <begin position="245"/>
        <end position="254"/>
    </location>
</feature>
<feature type="region of interest" description="Disordered" evidence="2">
    <location>
        <begin position="1"/>
        <end position="163"/>
    </location>
</feature>
<feature type="compositionally biased region" description="Pro residues" evidence="2">
    <location>
        <begin position="149"/>
        <end position="160"/>
    </location>
</feature>
<keyword evidence="4" id="KW-1185">Reference proteome</keyword>
<comment type="caution">
    <text evidence="3">The sequence shown here is derived from an EMBL/GenBank/DDBJ whole genome shotgun (WGS) entry which is preliminary data.</text>
</comment>
<keyword evidence="1" id="KW-0175">Coiled coil</keyword>
<dbReference type="EMBL" id="BRXU01000002">
    <property type="protein sequence ID" value="GLC48881.1"/>
    <property type="molecule type" value="Genomic_DNA"/>
</dbReference>
<evidence type="ECO:0000313" key="4">
    <source>
        <dbReference type="Proteomes" id="UP001165080"/>
    </source>
</evidence>
<organism evidence="3 4">
    <name type="scientific">Pleodorina starrii</name>
    <dbReference type="NCBI Taxonomy" id="330485"/>
    <lineage>
        <taxon>Eukaryota</taxon>
        <taxon>Viridiplantae</taxon>
        <taxon>Chlorophyta</taxon>
        <taxon>core chlorophytes</taxon>
        <taxon>Chlorophyceae</taxon>
        <taxon>CS clade</taxon>
        <taxon>Chlamydomonadales</taxon>
        <taxon>Volvocaceae</taxon>
        <taxon>Pleodorina</taxon>
    </lineage>
</organism>
<feature type="compositionally biased region" description="Basic and acidic residues" evidence="2">
    <location>
        <begin position="37"/>
        <end position="51"/>
    </location>
</feature>
<accession>A0A9W6BB43</accession>
<feature type="compositionally biased region" description="Low complexity" evidence="2">
    <location>
        <begin position="52"/>
        <end position="74"/>
    </location>
</feature>
<evidence type="ECO:0000313" key="3">
    <source>
        <dbReference type="EMBL" id="GLC48881.1"/>
    </source>
</evidence>
<feature type="compositionally biased region" description="Basic residues" evidence="2">
    <location>
        <begin position="92"/>
        <end position="115"/>
    </location>
</feature>
<gene>
    <name evidence="3" type="primary">PLEST005894</name>
    <name evidence="3" type="ORF">PLESTB_000158600</name>
</gene>
<sequence length="664" mass="68853">MSNAQDSSRRSARSAIEDGIACAEPAASSGRSPSKVAFKDQRDDYEYRGRYSDSGSSESEQTSCSTSSDASSSPDRSRRRHCSRRSGCDSRHGRRRRSSDRHRSRGHEPRQHRHAQQGASSSSTSTHAAAALAGPGHPGAAGPASGGFPPVPLPGAPPAAQPQLAIQGPQGVAACAGCLQPYHPYHPDQQLALALLPPPGSGPLPRSPSPSPSPAGHPGPTRAYTSPRSAQDPAPTLLLSPYGPQHHHQHHQHHQPGCPAAAAAYAAAGGSHPLAFPGSATPPASSLMEPMRMLALNGAAAARPLAPPAHPDPGPPPAVQYGVGPAAAAAMAAPPPHLYSLPPPPAPLPLSLPEPPQLSYAAQQQQQYHHQAGGLSMLYDETMQEVVLADAVMVKELAKQGHALVPLHDAYRTKLAALQSDVNGALLARREALMQQHARLAARAGEVAAQRAALEREVAVLAEDMVARIRGAESSKQSALGREVAEVGTHLEAIQRLLGDIVAASAAGPVDFLNAYSRLSDSCARLVSRPFKSVVDVAADDLPSEAAVYRDLAAAHEALGQLLGDELRQVVERYSSELSALEAQCQGYYQRLLALGDTGGEGPAAAAAGDSPTPTAATAGAGMGSARAEGSRVSLSSARGRGSTSWTQALELEAEAGRRGSGRR</sequence>
<protein>
    <submittedName>
        <fullName evidence="3">Uncharacterized protein</fullName>
    </submittedName>
</protein>
<feature type="coiled-coil region" evidence="1">
    <location>
        <begin position="564"/>
        <end position="591"/>
    </location>
</feature>
<name>A0A9W6BB43_9CHLO</name>
<dbReference type="AlphaFoldDB" id="A0A9W6BB43"/>
<feature type="region of interest" description="Disordered" evidence="2">
    <location>
        <begin position="600"/>
        <end position="664"/>
    </location>
</feature>
<evidence type="ECO:0000256" key="2">
    <source>
        <dbReference type="SAM" id="MobiDB-lite"/>
    </source>
</evidence>
<feature type="compositionally biased region" description="Low complexity" evidence="2">
    <location>
        <begin position="116"/>
        <end position="148"/>
    </location>
</feature>
<feature type="compositionally biased region" description="Pro residues" evidence="2">
    <location>
        <begin position="196"/>
        <end position="217"/>
    </location>
</feature>